<dbReference type="Proteomes" id="UP000499080">
    <property type="component" value="Unassembled WGS sequence"/>
</dbReference>
<keyword evidence="2" id="KW-1185">Reference proteome</keyword>
<dbReference type="EMBL" id="BGPR01000012">
    <property type="protein sequence ID" value="GBL77341.1"/>
    <property type="molecule type" value="Genomic_DNA"/>
</dbReference>
<comment type="caution">
    <text evidence="1">The sequence shown here is derived from an EMBL/GenBank/DDBJ whole genome shotgun (WGS) entry which is preliminary data.</text>
</comment>
<evidence type="ECO:0000313" key="2">
    <source>
        <dbReference type="Proteomes" id="UP000499080"/>
    </source>
</evidence>
<name>A0A4Y2ABS9_ARAVE</name>
<gene>
    <name evidence="1" type="ORF">AVEN_41765_1</name>
</gene>
<reference evidence="1 2" key="1">
    <citation type="journal article" date="2019" name="Sci. Rep.">
        <title>Orb-weaving spider Araneus ventricosus genome elucidates the spidroin gene catalogue.</title>
        <authorList>
            <person name="Kono N."/>
            <person name="Nakamura H."/>
            <person name="Ohtoshi R."/>
            <person name="Moran D.A.P."/>
            <person name="Shinohara A."/>
            <person name="Yoshida Y."/>
            <person name="Fujiwara M."/>
            <person name="Mori M."/>
            <person name="Tomita M."/>
            <person name="Arakawa K."/>
        </authorList>
    </citation>
    <scope>NUCLEOTIDE SEQUENCE [LARGE SCALE GENOMIC DNA]</scope>
</reference>
<proteinExistence type="predicted"/>
<sequence length="108" mass="11993">MAAKGIETRVATEDADTYIVRFGLEKAISRPIVAITRQDVDVVVLLIALAPPESNIYFIKPDKGKVEAKLFSTRKLEKELSFPKTILLLHTFSGCDITSAIYRKGKVL</sequence>
<accession>A0A4Y2ABS9</accession>
<dbReference type="AlphaFoldDB" id="A0A4Y2ABS9"/>
<organism evidence="1 2">
    <name type="scientific">Araneus ventricosus</name>
    <name type="common">Orbweaver spider</name>
    <name type="synonym">Epeira ventricosa</name>
    <dbReference type="NCBI Taxonomy" id="182803"/>
    <lineage>
        <taxon>Eukaryota</taxon>
        <taxon>Metazoa</taxon>
        <taxon>Ecdysozoa</taxon>
        <taxon>Arthropoda</taxon>
        <taxon>Chelicerata</taxon>
        <taxon>Arachnida</taxon>
        <taxon>Araneae</taxon>
        <taxon>Araneomorphae</taxon>
        <taxon>Entelegynae</taxon>
        <taxon>Araneoidea</taxon>
        <taxon>Araneidae</taxon>
        <taxon>Araneus</taxon>
    </lineage>
</organism>
<evidence type="ECO:0000313" key="1">
    <source>
        <dbReference type="EMBL" id="GBL77341.1"/>
    </source>
</evidence>
<protein>
    <submittedName>
        <fullName evidence="1">Uncharacterized protein</fullName>
    </submittedName>
</protein>